<proteinExistence type="predicted"/>
<dbReference type="GO" id="GO:0003729">
    <property type="term" value="F:mRNA binding"/>
    <property type="evidence" value="ECO:0007669"/>
    <property type="project" value="TreeGrafter"/>
</dbReference>
<dbReference type="PROSITE" id="PS50303">
    <property type="entry name" value="PUM_HD"/>
    <property type="match status" value="1"/>
</dbReference>
<feature type="region of interest" description="Disordered" evidence="4">
    <location>
        <begin position="161"/>
        <end position="198"/>
    </location>
</feature>
<dbReference type="Proteomes" id="UP001497497">
    <property type="component" value="Unassembled WGS sequence"/>
</dbReference>
<evidence type="ECO:0000313" key="6">
    <source>
        <dbReference type="EMBL" id="CAL1536552.1"/>
    </source>
</evidence>
<protein>
    <recommendedName>
        <fullName evidence="5">PUM-HD domain-containing protein</fullName>
    </recommendedName>
</protein>
<evidence type="ECO:0000313" key="7">
    <source>
        <dbReference type="Proteomes" id="UP001497497"/>
    </source>
</evidence>
<evidence type="ECO:0000256" key="2">
    <source>
        <dbReference type="ARBA" id="ARBA00022884"/>
    </source>
</evidence>
<keyword evidence="1" id="KW-0677">Repeat</keyword>
<dbReference type="EMBL" id="CAXITT010000233">
    <property type="protein sequence ID" value="CAL1536552.1"/>
    <property type="molecule type" value="Genomic_DNA"/>
</dbReference>
<gene>
    <name evidence="6" type="ORF">GSLYS_00010465001</name>
</gene>
<accession>A0AAV2HR20</accession>
<dbReference type="SMART" id="SM00025">
    <property type="entry name" value="Pumilio"/>
    <property type="match status" value="6"/>
</dbReference>
<dbReference type="InterPro" id="IPR016024">
    <property type="entry name" value="ARM-type_fold"/>
</dbReference>
<evidence type="ECO:0000259" key="5">
    <source>
        <dbReference type="PROSITE" id="PS50303"/>
    </source>
</evidence>
<organism evidence="6 7">
    <name type="scientific">Lymnaea stagnalis</name>
    <name type="common">Great pond snail</name>
    <name type="synonym">Helix stagnalis</name>
    <dbReference type="NCBI Taxonomy" id="6523"/>
    <lineage>
        <taxon>Eukaryota</taxon>
        <taxon>Metazoa</taxon>
        <taxon>Spiralia</taxon>
        <taxon>Lophotrochozoa</taxon>
        <taxon>Mollusca</taxon>
        <taxon>Gastropoda</taxon>
        <taxon>Heterobranchia</taxon>
        <taxon>Euthyneura</taxon>
        <taxon>Panpulmonata</taxon>
        <taxon>Hygrophila</taxon>
        <taxon>Lymnaeoidea</taxon>
        <taxon>Lymnaeidae</taxon>
        <taxon>Lymnaea</taxon>
    </lineage>
</organism>
<evidence type="ECO:0000256" key="4">
    <source>
        <dbReference type="SAM" id="MobiDB-lite"/>
    </source>
</evidence>
<dbReference type="PANTHER" id="PTHR13389:SF0">
    <property type="entry name" value="PUMILIO HOMOLOG 3"/>
    <property type="match status" value="1"/>
</dbReference>
<dbReference type="Pfam" id="PF00806">
    <property type="entry name" value="PUF"/>
    <property type="match status" value="2"/>
</dbReference>
<dbReference type="Gene3D" id="1.25.10.10">
    <property type="entry name" value="Leucine-rich Repeat Variant"/>
    <property type="match status" value="2"/>
</dbReference>
<feature type="region of interest" description="Disordered" evidence="4">
    <location>
        <begin position="210"/>
        <end position="244"/>
    </location>
</feature>
<dbReference type="GO" id="GO:0005730">
    <property type="term" value="C:nucleolus"/>
    <property type="evidence" value="ECO:0007669"/>
    <property type="project" value="TreeGrafter"/>
</dbReference>
<feature type="compositionally biased region" description="Basic residues" evidence="4">
    <location>
        <begin position="1"/>
        <end position="13"/>
    </location>
</feature>
<dbReference type="InterPro" id="IPR033133">
    <property type="entry name" value="PUM-HD"/>
</dbReference>
<dbReference type="Pfam" id="PF08144">
    <property type="entry name" value="CPL"/>
    <property type="match status" value="1"/>
</dbReference>
<feature type="domain" description="PUM-HD" evidence="5">
    <location>
        <begin position="265"/>
        <end position="636"/>
    </location>
</feature>
<dbReference type="PANTHER" id="PTHR13389">
    <property type="entry name" value="PUMILIO HOMOLOG 3"/>
    <property type="match status" value="1"/>
</dbReference>
<feature type="region of interest" description="Disordered" evidence="4">
    <location>
        <begin position="1"/>
        <end position="55"/>
    </location>
</feature>
<feature type="repeat" description="Pumilio" evidence="3">
    <location>
        <begin position="329"/>
        <end position="364"/>
    </location>
</feature>
<keyword evidence="2" id="KW-0694">RNA-binding</keyword>
<dbReference type="GO" id="GO:0006417">
    <property type="term" value="P:regulation of translation"/>
    <property type="evidence" value="ECO:0007669"/>
    <property type="project" value="TreeGrafter"/>
</dbReference>
<dbReference type="SUPFAM" id="SSF48371">
    <property type="entry name" value="ARM repeat"/>
    <property type="match status" value="1"/>
</dbReference>
<sequence length="780" mass="88706">MKNKHTSPLKRPKSAVGQMTNSKKSGVKDVSMTPDTFERSQSRVKKTGIRRRRSLYDSNMTTQVVGNLSQDSQEESILEQTPITLSQISVIDPSQNDTLTSTFRKKKKAQQTSDDTLEMAVHYARGEPDGAERSFTRRQLSQISLNDSDAHDEDMDVDEDHDMADENETPSPSKKSKVAVKSTKSQKPEKEKGKKAALKIPFKQAAKKLKSLKSAGETHKIKKQVNKNFEALPDETTVPKTPKQTRKELKQQRKMVKNNYDLIENAKKSWEELRRLDLPAAKRKKICDDLMKMVVGKVKNLSLVHDSARVIQCLIQYGTEEQRNIIFEELKNDICELCKQKYAKYVVRKLIHYGTKELRAQMFTSFHGQVRKLIRHKEASDIIEYAFNEYATAPQRLAILEEFYGPTFSMFKERVHQSLDQIMEEQPEKKDMVIRSMREALMPLIDKEILSYSLVHKVFHDFFAYADDKSKKEMIEGLREHIPNLVHTKDGTRVAMHCVWSGSTKDRKVIIKSLKTHIVKICKEEFGHLLLLAIFDTVDDTVLMQKAILDEMLKSMDEMVINAHARKILLYLLAPRELNHFHPDIVSILQKGDSNPTSKKDKTIRAKELRDYMSPHLLKYLETNAKTMMSQNSLTLVVKSIITHASGDVVPAMRAIAELVAQPCTTTDGAINMIEHPACHIALKKIIANDKARMEAGEGILFSAILLEALPKSAIKVWAASNRGCFILVSLLEVGCSTITEKVTSHLQPVLKSLSKMTFKGAELLLAKLEDPNKPREFRV</sequence>
<feature type="compositionally biased region" description="Low complexity" evidence="4">
    <location>
        <begin position="169"/>
        <end position="185"/>
    </location>
</feature>
<dbReference type="InterPro" id="IPR001313">
    <property type="entry name" value="Pumilio_RNA-bd_rpt"/>
</dbReference>
<dbReference type="InterPro" id="IPR040059">
    <property type="entry name" value="PUM3"/>
</dbReference>
<dbReference type="AlphaFoldDB" id="A0AAV2HR20"/>
<dbReference type="InterPro" id="IPR012959">
    <property type="entry name" value="CPL_dom"/>
</dbReference>
<comment type="caution">
    <text evidence="6">The sequence shown here is derived from an EMBL/GenBank/DDBJ whole genome shotgun (WGS) entry which is preliminary data.</text>
</comment>
<evidence type="ECO:0000256" key="1">
    <source>
        <dbReference type="ARBA" id="ARBA00022737"/>
    </source>
</evidence>
<feature type="compositionally biased region" description="Basic residues" evidence="4">
    <location>
        <begin position="42"/>
        <end position="53"/>
    </location>
</feature>
<dbReference type="InterPro" id="IPR011989">
    <property type="entry name" value="ARM-like"/>
</dbReference>
<name>A0AAV2HR20_LYMST</name>
<evidence type="ECO:0000256" key="3">
    <source>
        <dbReference type="PROSITE-ProRule" id="PRU00317"/>
    </source>
</evidence>
<reference evidence="6 7" key="1">
    <citation type="submission" date="2024-04" db="EMBL/GenBank/DDBJ databases">
        <authorList>
            <consortium name="Genoscope - CEA"/>
            <person name="William W."/>
        </authorList>
    </citation>
    <scope>NUCLEOTIDE SEQUENCE [LARGE SCALE GENOMIC DNA]</scope>
</reference>
<keyword evidence="7" id="KW-1185">Reference proteome</keyword>
<dbReference type="PROSITE" id="PS50302">
    <property type="entry name" value="PUM"/>
    <property type="match status" value="1"/>
</dbReference>